<gene>
    <name evidence="1" type="ORF">L2E82_17955</name>
</gene>
<proteinExistence type="predicted"/>
<evidence type="ECO:0000313" key="1">
    <source>
        <dbReference type="EMBL" id="KAI3767646.1"/>
    </source>
</evidence>
<organism evidence="1 2">
    <name type="scientific">Cichorium intybus</name>
    <name type="common">Chicory</name>
    <dbReference type="NCBI Taxonomy" id="13427"/>
    <lineage>
        <taxon>Eukaryota</taxon>
        <taxon>Viridiplantae</taxon>
        <taxon>Streptophyta</taxon>
        <taxon>Embryophyta</taxon>
        <taxon>Tracheophyta</taxon>
        <taxon>Spermatophyta</taxon>
        <taxon>Magnoliopsida</taxon>
        <taxon>eudicotyledons</taxon>
        <taxon>Gunneridae</taxon>
        <taxon>Pentapetalae</taxon>
        <taxon>asterids</taxon>
        <taxon>campanulids</taxon>
        <taxon>Asterales</taxon>
        <taxon>Asteraceae</taxon>
        <taxon>Cichorioideae</taxon>
        <taxon>Cichorieae</taxon>
        <taxon>Cichoriinae</taxon>
        <taxon>Cichorium</taxon>
    </lineage>
</organism>
<dbReference type="EMBL" id="CM042011">
    <property type="protein sequence ID" value="KAI3767646.1"/>
    <property type="molecule type" value="Genomic_DNA"/>
</dbReference>
<sequence length="138" mass="15913">MKKGYLKITKKRKGQDEDIHDVKRSAKSAKVKKGLPAISSWDIMILRQRENFEEKSGGIGRCPIGDDVILEPELAEVKCEDLVKKFNNLKERKNELRLLILKGLEDKPQDNNLLSLLIEFDSEFGPQRRHDDEEVETP</sequence>
<protein>
    <submittedName>
        <fullName evidence="1">Uncharacterized protein</fullName>
    </submittedName>
</protein>
<dbReference type="Proteomes" id="UP001055811">
    <property type="component" value="Linkage Group LG03"/>
</dbReference>
<keyword evidence="2" id="KW-1185">Reference proteome</keyword>
<name>A0ACB9F9K3_CICIN</name>
<reference evidence="1 2" key="2">
    <citation type="journal article" date="2022" name="Mol. Ecol. Resour.">
        <title>The genomes of chicory, endive, great burdock and yacon provide insights into Asteraceae paleo-polyploidization history and plant inulin production.</title>
        <authorList>
            <person name="Fan W."/>
            <person name="Wang S."/>
            <person name="Wang H."/>
            <person name="Wang A."/>
            <person name="Jiang F."/>
            <person name="Liu H."/>
            <person name="Zhao H."/>
            <person name="Xu D."/>
            <person name="Zhang Y."/>
        </authorList>
    </citation>
    <scope>NUCLEOTIDE SEQUENCE [LARGE SCALE GENOMIC DNA]</scope>
    <source>
        <strain evidence="2">cv. Punajuju</strain>
        <tissue evidence="1">Leaves</tissue>
    </source>
</reference>
<reference evidence="2" key="1">
    <citation type="journal article" date="2022" name="Mol. Ecol. Resour.">
        <title>The genomes of chicory, endive, great burdock and yacon provide insights into Asteraceae palaeo-polyploidization history and plant inulin production.</title>
        <authorList>
            <person name="Fan W."/>
            <person name="Wang S."/>
            <person name="Wang H."/>
            <person name="Wang A."/>
            <person name="Jiang F."/>
            <person name="Liu H."/>
            <person name="Zhao H."/>
            <person name="Xu D."/>
            <person name="Zhang Y."/>
        </authorList>
    </citation>
    <scope>NUCLEOTIDE SEQUENCE [LARGE SCALE GENOMIC DNA]</scope>
    <source>
        <strain evidence="2">cv. Punajuju</strain>
    </source>
</reference>
<accession>A0ACB9F9K3</accession>
<comment type="caution">
    <text evidence="1">The sequence shown here is derived from an EMBL/GenBank/DDBJ whole genome shotgun (WGS) entry which is preliminary data.</text>
</comment>
<evidence type="ECO:0000313" key="2">
    <source>
        <dbReference type="Proteomes" id="UP001055811"/>
    </source>
</evidence>